<evidence type="ECO:0000256" key="3">
    <source>
        <dbReference type="ARBA" id="ARBA00022553"/>
    </source>
</evidence>
<comment type="caution">
    <text evidence="8">Lacks conserved residue(s) required for the propagation of feature annotation.</text>
</comment>
<dbReference type="SMART" id="SM00448">
    <property type="entry name" value="REC"/>
    <property type="match status" value="1"/>
</dbReference>
<comment type="subcellular location">
    <subcellularLocation>
        <location evidence="1">Cytoplasm</location>
    </subcellularLocation>
</comment>
<dbReference type="InterPro" id="IPR036388">
    <property type="entry name" value="WH-like_DNA-bd_sf"/>
</dbReference>
<evidence type="ECO:0000313" key="12">
    <source>
        <dbReference type="EMBL" id="KTD27106.1"/>
    </source>
</evidence>
<keyword evidence="5" id="KW-0805">Transcription regulation</keyword>
<keyword evidence="13" id="KW-1185">Reference proteome</keyword>
<dbReference type="SUPFAM" id="SSF52172">
    <property type="entry name" value="CheY-like"/>
    <property type="match status" value="1"/>
</dbReference>
<dbReference type="GO" id="GO:0032993">
    <property type="term" value="C:protein-DNA complex"/>
    <property type="evidence" value="ECO:0007669"/>
    <property type="project" value="TreeGrafter"/>
</dbReference>
<evidence type="ECO:0000256" key="6">
    <source>
        <dbReference type="ARBA" id="ARBA00023125"/>
    </source>
</evidence>
<organism evidence="12 13">
    <name type="scientific">Legionella maceachernii</name>
    <dbReference type="NCBI Taxonomy" id="466"/>
    <lineage>
        <taxon>Bacteria</taxon>
        <taxon>Pseudomonadati</taxon>
        <taxon>Pseudomonadota</taxon>
        <taxon>Gammaproteobacteria</taxon>
        <taxon>Legionellales</taxon>
        <taxon>Legionellaceae</taxon>
        <taxon>Legionella</taxon>
    </lineage>
</organism>
<dbReference type="Gene3D" id="6.10.250.690">
    <property type="match status" value="1"/>
</dbReference>
<dbReference type="Pfam" id="PF00486">
    <property type="entry name" value="Trans_reg_C"/>
    <property type="match status" value="1"/>
</dbReference>
<dbReference type="PROSITE" id="PS51755">
    <property type="entry name" value="OMPR_PHOB"/>
    <property type="match status" value="1"/>
</dbReference>
<dbReference type="STRING" id="466.Lmac_1354"/>
<dbReference type="FunFam" id="1.10.10.10:FF:000099">
    <property type="entry name" value="Two-component system response regulator TorR"/>
    <property type="match status" value="1"/>
</dbReference>
<feature type="DNA-binding region" description="OmpR/PhoB-type" evidence="9">
    <location>
        <begin position="130"/>
        <end position="230"/>
    </location>
</feature>
<protein>
    <submittedName>
        <fullName evidence="12">DNA-binding response regulator</fullName>
    </submittedName>
</protein>
<dbReference type="InterPro" id="IPR016032">
    <property type="entry name" value="Sig_transdc_resp-reg_C-effctor"/>
</dbReference>
<dbReference type="GO" id="GO:0006355">
    <property type="term" value="P:regulation of DNA-templated transcription"/>
    <property type="evidence" value="ECO:0007669"/>
    <property type="project" value="InterPro"/>
</dbReference>
<dbReference type="CDD" id="cd00383">
    <property type="entry name" value="trans_reg_C"/>
    <property type="match status" value="1"/>
</dbReference>
<keyword evidence="3" id="KW-0597">Phosphoprotein</keyword>
<feature type="domain" description="Response regulatory" evidence="10">
    <location>
        <begin position="6"/>
        <end position="116"/>
    </location>
</feature>
<dbReference type="InterPro" id="IPR039420">
    <property type="entry name" value="WalR-like"/>
</dbReference>
<gene>
    <name evidence="12" type="ORF">Lmac_1354</name>
</gene>
<keyword evidence="4" id="KW-0902">Two-component regulatory system</keyword>
<evidence type="ECO:0000259" key="10">
    <source>
        <dbReference type="PROSITE" id="PS50110"/>
    </source>
</evidence>
<dbReference type="Proteomes" id="UP000054908">
    <property type="component" value="Unassembled WGS sequence"/>
</dbReference>
<name>A0A0W0W4F8_9GAMM</name>
<dbReference type="InterPro" id="IPR001867">
    <property type="entry name" value="OmpR/PhoB-type_DNA-bd"/>
</dbReference>
<comment type="caution">
    <text evidence="12">The sequence shown here is derived from an EMBL/GenBank/DDBJ whole genome shotgun (WGS) entry which is preliminary data.</text>
</comment>
<proteinExistence type="predicted"/>
<dbReference type="PANTHER" id="PTHR48111">
    <property type="entry name" value="REGULATOR OF RPOS"/>
    <property type="match status" value="1"/>
</dbReference>
<feature type="domain" description="OmpR/PhoB-type" evidence="11">
    <location>
        <begin position="130"/>
        <end position="230"/>
    </location>
</feature>
<evidence type="ECO:0000256" key="9">
    <source>
        <dbReference type="PROSITE-ProRule" id="PRU01091"/>
    </source>
</evidence>
<dbReference type="EMBL" id="LNYL01000033">
    <property type="protein sequence ID" value="KTD27106.1"/>
    <property type="molecule type" value="Genomic_DNA"/>
</dbReference>
<dbReference type="GO" id="GO:0000156">
    <property type="term" value="F:phosphorelay response regulator activity"/>
    <property type="evidence" value="ECO:0007669"/>
    <property type="project" value="TreeGrafter"/>
</dbReference>
<evidence type="ECO:0000256" key="4">
    <source>
        <dbReference type="ARBA" id="ARBA00023012"/>
    </source>
</evidence>
<dbReference type="Gene3D" id="1.10.10.10">
    <property type="entry name" value="Winged helix-like DNA-binding domain superfamily/Winged helix DNA-binding domain"/>
    <property type="match status" value="1"/>
</dbReference>
<keyword evidence="7" id="KW-0804">Transcription</keyword>
<dbReference type="GO" id="GO:0005829">
    <property type="term" value="C:cytosol"/>
    <property type="evidence" value="ECO:0007669"/>
    <property type="project" value="TreeGrafter"/>
</dbReference>
<evidence type="ECO:0000256" key="7">
    <source>
        <dbReference type="ARBA" id="ARBA00023163"/>
    </source>
</evidence>
<dbReference type="OrthoDB" id="9802426at2"/>
<evidence type="ECO:0000313" key="13">
    <source>
        <dbReference type="Proteomes" id="UP000054908"/>
    </source>
</evidence>
<evidence type="ECO:0000259" key="11">
    <source>
        <dbReference type="PROSITE" id="PS51755"/>
    </source>
</evidence>
<sequence length="248" mass="28807">MLSRQKYLLLIDHSPWDNPLAEYFAKFDYKIVQLQSLSELNEEIHQPAALLVNWALFKGDTSIIDELYHRYPVPLIVISNEIDEEACVKMLEAGADDFLIKPLHPRELHARISAITRRVQRSTKEVDQEKEVLRFADWRLYPASRQIFSKTNQELQLSAGEYDLLLAFIRQPQRVLGREFLLQVTKNSDLNPFDRRIDVQISRLRQKIETDSKKPALIKTIRNGGYLFTARVITSKESETGEPLNDLS</sequence>
<dbReference type="InterPro" id="IPR011006">
    <property type="entry name" value="CheY-like_superfamily"/>
</dbReference>
<evidence type="ECO:0000256" key="8">
    <source>
        <dbReference type="PROSITE-ProRule" id="PRU00169"/>
    </source>
</evidence>
<evidence type="ECO:0000256" key="1">
    <source>
        <dbReference type="ARBA" id="ARBA00004496"/>
    </source>
</evidence>
<dbReference type="InterPro" id="IPR001789">
    <property type="entry name" value="Sig_transdc_resp-reg_receiver"/>
</dbReference>
<dbReference type="GO" id="GO:0000976">
    <property type="term" value="F:transcription cis-regulatory region binding"/>
    <property type="evidence" value="ECO:0007669"/>
    <property type="project" value="TreeGrafter"/>
</dbReference>
<dbReference type="PROSITE" id="PS50110">
    <property type="entry name" value="RESPONSE_REGULATORY"/>
    <property type="match status" value="1"/>
</dbReference>
<dbReference type="RefSeq" id="WP_058452131.1">
    <property type="nucleotide sequence ID" value="NZ_CAAAIB010000009.1"/>
</dbReference>
<accession>A0A0W0W4F8</accession>
<evidence type="ECO:0000256" key="5">
    <source>
        <dbReference type="ARBA" id="ARBA00023015"/>
    </source>
</evidence>
<dbReference type="SUPFAM" id="SSF46894">
    <property type="entry name" value="C-terminal effector domain of the bipartite response regulators"/>
    <property type="match status" value="1"/>
</dbReference>
<dbReference type="PANTHER" id="PTHR48111:SF4">
    <property type="entry name" value="DNA-BINDING DUAL TRANSCRIPTIONAL REGULATOR OMPR"/>
    <property type="match status" value="1"/>
</dbReference>
<dbReference type="PATRIC" id="fig|466.6.peg.1431"/>
<dbReference type="SMART" id="SM00862">
    <property type="entry name" value="Trans_reg_C"/>
    <property type="match status" value="1"/>
</dbReference>
<dbReference type="AlphaFoldDB" id="A0A0W0W4F8"/>
<keyword evidence="2" id="KW-0963">Cytoplasm</keyword>
<reference evidence="12 13" key="1">
    <citation type="submission" date="2015-11" db="EMBL/GenBank/DDBJ databases">
        <title>Genomic analysis of 38 Legionella species identifies large and diverse effector repertoires.</title>
        <authorList>
            <person name="Burstein D."/>
            <person name="Amaro F."/>
            <person name="Zusman T."/>
            <person name="Lifshitz Z."/>
            <person name="Cohen O."/>
            <person name="Gilbert J.A."/>
            <person name="Pupko T."/>
            <person name="Shuman H.A."/>
            <person name="Segal G."/>
        </authorList>
    </citation>
    <scope>NUCLEOTIDE SEQUENCE [LARGE SCALE GENOMIC DNA]</scope>
    <source>
        <strain evidence="12 13">PX-1-G2-E2</strain>
    </source>
</reference>
<evidence type="ECO:0000256" key="2">
    <source>
        <dbReference type="ARBA" id="ARBA00022490"/>
    </source>
</evidence>
<keyword evidence="6 9" id="KW-0238">DNA-binding</keyword>